<dbReference type="Proteomes" id="UP000078368">
    <property type="component" value="Unassembled WGS sequence"/>
</dbReference>
<gene>
    <name evidence="1" type="ORF">A4H34_01465</name>
</gene>
<accession>A0A179B348</accession>
<dbReference type="RefSeq" id="WP_197480385.1">
    <property type="nucleotide sequence ID" value="NZ_LVZK01000001.1"/>
</dbReference>
<proteinExistence type="predicted"/>
<keyword evidence="2" id="KW-1185">Reference proteome</keyword>
<dbReference type="PANTHER" id="PTHR41913:SF1">
    <property type="entry name" value="DUF1684 DOMAIN-CONTAINING PROTEIN"/>
    <property type="match status" value="1"/>
</dbReference>
<dbReference type="STRING" id="1823756.A4H34_01465"/>
<evidence type="ECO:0000313" key="1">
    <source>
        <dbReference type="EMBL" id="OAP85890.1"/>
    </source>
</evidence>
<organism evidence="1 2">
    <name type="scientific">Peptidiphaga gingivicola</name>
    <dbReference type="NCBI Taxonomy" id="2741497"/>
    <lineage>
        <taxon>Bacteria</taxon>
        <taxon>Bacillati</taxon>
        <taxon>Actinomycetota</taxon>
        <taxon>Actinomycetes</taxon>
        <taxon>Actinomycetales</taxon>
        <taxon>Actinomycetaceae</taxon>
        <taxon>Peptidiphaga</taxon>
    </lineage>
</organism>
<dbReference type="Pfam" id="PF07920">
    <property type="entry name" value="DUF1684"/>
    <property type="match status" value="1"/>
</dbReference>
<evidence type="ECO:0008006" key="3">
    <source>
        <dbReference type="Google" id="ProtNLM"/>
    </source>
</evidence>
<protein>
    <recommendedName>
        <fullName evidence="3">DUF1684 domain-containing protein</fullName>
    </recommendedName>
</protein>
<dbReference type="AlphaFoldDB" id="A0A179B348"/>
<name>A0A179B348_9ACTO</name>
<evidence type="ECO:0000313" key="2">
    <source>
        <dbReference type="Proteomes" id="UP000078368"/>
    </source>
</evidence>
<dbReference type="InterPro" id="IPR012467">
    <property type="entry name" value="DUF1684"/>
</dbReference>
<sequence length="286" mass="30149">MDPEVVGTDAEIAAHADEAADAQKTADAEKAWNQWRNERNEALASEHGWLSLTSLTWIPAAAGPVEGFLGTWRAVDGEGVYAAFTAADGVTQNGVPVEGEVVFQLDDGDSETSLKHGTKVAEVAKRGGRYAVRVRDSLAPTRQRFKGVPVYGYDPSAVVKGTFEPFDEPRDIPITTANPAVPGVAHIVGVVEFVYAGASAKLVVQGDSSTLTAVFYDGTNGVETADWRYVSFDAPEGGGAGPVKIDFNRAANFPAAFTPFGTCPMPPVGNGIQAPIRAGERRPSAD</sequence>
<dbReference type="PANTHER" id="PTHR41913">
    <property type="entry name" value="DUF1684 DOMAIN-CONTAINING PROTEIN"/>
    <property type="match status" value="1"/>
</dbReference>
<dbReference type="EMBL" id="LVZK01000001">
    <property type="protein sequence ID" value="OAP85890.1"/>
    <property type="molecule type" value="Genomic_DNA"/>
</dbReference>
<reference evidence="1 2" key="1">
    <citation type="submission" date="2016-04" db="EMBL/GenBank/DDBJ databases">
        <title>Peptidophaga gingivicola gen. nov., sp. nov., isolated from human subgingival plaque.</title>
        <authorList>
            <person name="Beall C.J."/>
            <person name="Mokrzan E.M."/>
            <person name="Griffen A.L."/>
            <person name="Leys E.J."/>
        </authorList>
    </citation>
    <scope>NUCLEOTIDE SEQUENCE [LARGE SCALE GENOMIC DNA]</scope>
    <source>
        <strain evidence="1 2">BA112</strain>
    </source>
</reference>
<comment type="caution">
    <text evidence="1">The sequence shown here is derived from an EMBL/GenBank/DDBJ whole genome shotgun (WGS) entry which is preliminary data.</text>
</comment>